<feature type="signal peptide" evidence="1">
    <location>
        <begin position="1"/>
        <end position="15"/>
    </location>
</feature>
<dbReference type="EMBL" id="JARJCN010000053">
    <property type="protein sequence ID" value="KAJ7080768.1"/>
    <property type="molecule type" value="Genomic_DNA"/>
</dbReference>
<evidence type="ECO:0000313" key="2">
    <source>
        <dbReference type="EMBL" id="KAJ7080768.1"/>
    </source>
</evidence>
<comment type="caution">
    <text evidence="2">The sequence shown here is derived from an EMBL/GenBank/DDBJ whole genome shotgun (WGS) entry which is preliminary data.</text>
</comment>
<organism evidence="2 3">
    <name type="scientific">Mycena belliarum</name>
    <dbReference type="NCBI Taxonomy" id="1033014"/>
    <lineage>
        <taxon>Eukaryota</taxon>
        <taxon>Fungi</taxon>
        <taxon>Dikarya</taxon>
        <taxon>Basidiomycota</taxon>
        <taxon>Agaricomycotina</taxon>
        <taxon>Agaricomycetes</taxon>
        <taxon>Agaricomycetidae</taxon>
        <taxon>Agaricales</taxon>
        <taxon>Marasmiineae</taxon>
        <taxon>Mycenaceae</taxon>
        <taxon>Mycena</taxon>
    </lineage>
</organism>
<keyword evidence="3" id="KW-1185">Reference proteome</keyword>
<dbReference type="Proteomes" id="UP001222325">
    <property type="component" value="Unassembled WGS sequence"/>
</dbReference>
<name>A0AAD6XMP8_9AGAR</name>
<gene>
    <name evidence="2" type="ORF">B0H15DRAFT_953365</name>
</gene>
<dbReference type="AlphaFoldDB" id="A0AAD6XMP8"/>
<protein>
    <submittedName>
        <fullName evidence="2">Uncharacterized protein</fullName>
    </submittedName>
</protein>
<evidence type="ECO:0000313" key="3">
    <source>
        <dbReference type="Proteomes" id="UP001222325"/>
    </source>
</evidence>
<evidence type="ECO:0000256" key="1">
    <source>
        <dbReference type="SAM" id="SignalP"/>
    </source>
</evidence>
<keyword evidence="1" id="KW-0732">Signal</keyword>
<reference evidence="2" key="1">
    <citation type="submission" date="2023-03" db="EMBL/GenBank/DDBJ databases">
        <title>Massive genome expansion in bonnet fungi (Mycena s.s.) driven by repeated elements and novel gene families across ecological guilds.</title>
        <authorList>
            <consortium name="Lawrence Berkeley National Laboratory"/>
            <person name="Harder C.B."/>
            <person name="Miyauchi S."/>
            <person name="Viragh M."/>
            <person name="Kuo A."/>
            <person name="Thoen E."/>
            <person name="Andreopoulos B."/>
            <person name="Lu D."/>
            <person name="Skrede I."/>
            <person name="Drula E."/>
            <person name="Henrissat B."/>
            <person name="Morin E."/>
            <person name="Kohler A."/>
            <person name="Barry K."/>
            <person name="LaButti K."/>
            <person name="Morin E."/>
            <person name="Salamov A."/>
            <person name="Lipzen A."/>
            <person name="Mereny Z."/>
            <person name="Hegedus B."/>
            <person name="Baldrian P."/>
            <person name="Stursova M."/>
            <person name="Weitz H."/>
            <person name="Taylor A."/>
            <person name="Grigoriev I.V."/>
            <person name="Nagy L.G."/>
            <person name="Martin F."/>
            <person name="Kauserud H."/>
        </authorList>
    </citation>
    <scope>NUCLEOTIDE SEQUENCE</scope>
    <source>
        <strain evidence="2">CBHHK173m</strain>
    </source>
</reference>
<feature type="chain" id="PRO_5042082021" evidence="1">
    <location>
        <begin position="16"/>
        <end position="155"/>
    </location>
</feature>
<proteinExistence type="predicted"/>
<accession>A0AAD6XMP8</accession>
<sequence length="155" mass="17572">MLLSTALLFVRSSPALLHIHCLILVECCFEWIRDLVVSRPRHLCKYGPQSLLERPPPSRYLPPLAGADMLASICSSPDVENDATTKRRRIRMTELPRREDCDDDEIVRDLRENPYYRRNAYEAEDVYGPSIAPPACARTHPALAVPRAPAQLQPP</sequence>